<dbReference type="AlphaFoldDB" id="A0A8X8WH52"/>
<keyword evidence="3" id="KW-1185">Reference proteome</keyword>
<feature type="region of interest" description="Disordered" evidence="1">
    <location>
        <begin position="159"/>
        <end position="191"/>
    </location>
</feature>
<organism evidence="2">
    <name type="scientific">Salvia splendens</name>
    <name type="common">Scarlet sage</name>
    <dbReference type="NCBI Taxonomy" id="180675"/>
    <lineage>
        <taxon>Eukaryota</taxon>
        <taxon>Viridiplantae</taxon>
        <taxon>Streptophyta</taxon>
        <taxon>Embryophyta</taxon>
        <taxon>Tracheophyta</taxon>
        <taxon>Spermatophyta</taxon>
        <taxon>Magnoliopsida</taxon>
        <taxon>eudicotyledons</taxon>
        <taxon>Gunneridae</taxon>
        <taxon>Pentapetalae</taxon>
        <taxon>asterids</taxon>
        <taxon>lamiids</taxon>
        <taxon>Lamiales</taxon>
        <taxon>Lamiaceae</taxon>
        <taxon>Nepetoideae</taxon>
        <taxon>Mentheae</taxon>
        <taxon>Salviinae</taxon>
        <taxon>Salvia</taxon>
        <taxon>Salvia subgen. Calosphace</taxon>
        <taxon>core Calosphace</taxon>
    </lineage>
</organism>
<accession>A0A8X8WH52</accession>
<dbReference type="Proteomes" id="UP000298416">
    <property type="component" value="Unassembled WGS sequence"/>
</dbReference>
<comment type="caution">
    <text evidence="2">The sequence shown here is derived from an EMBL/GenBank/DDBJ whole genome shotgun (WGS) entry which is preliminary data.</text>
</comment>
<feature type="compositionally biased region" description="Basic and acidic residues" evidence="1">
    <location>
        <begin position="278"/>
        <end position="291"/>
    </location>
</feature>
<reference evidence="2" key="1">
    <citation type="submission" date="2018-01" db="EMBL/GenBank/DDBJ databases">
        <authorList>
            <person name="Mao J.F."/>
        </authorList>
    </citation>
    <scope>NUCLEOTIDE SEQUENCE</scope>
    <source>
        <strain evidence="2">Huo1</strain>
        <tissue evidence="2">Leaf</tissue>
    </source>
</reference>
<proteinExistence type="predicted"/>
<feature type="region of interest" description="Disordered" evidence="1">
    <location>
        <begin position="271"/>
        <end position="291"/>
    </location>
</feature>
<gene>
    <name evidence="2" type="ORF">SASPL_144530</name>
</gene>
<dbReference type="EMBL" id="PNBA02000017">
    <property type="protein sequence ID" value="KAG6393954.1"/>
    <property type="molecule type" value="Genomic_DNA"/>
</dbReference>
<sequence length="291" mass="34011">MVDHYDPGFFGVRLANREQRAKWDKLVHLKVIPSRYPDEEALEALGLGDCFWELSRRCKINTKQWEAMKDKGEMFLSIEVLKSIEFVMVNSIQQRFFFQEEGDYFPLPNPSYTDVNGWHFTQNWRLNTKAHEAIMKATPFRVPLTWPDPALLQPRTAHMAGPFQSNPQQLTRLDPALPAPPQEEHAHDDDNDVSLAKRVDHLGTRIDRVKASMHQRFGQLNQRFDHYHLVNEERWDRVENMIDEMMRRFQRRDLDGTHVQDIGQCEAQVADAGGFGGERGDGWQRGRESQR</sequence>
<reference evidence="2" key="2">
    <citation type="submission" date="2020-08" db="EMBL/GenBank/DDBJ databases">
        <title>Plant Genome Project.</title>
        <authorList>
            <person name="Zhang R.-G."/>
        </authorList>
    </citation>
    <scope>NUCLEOTIDE SEQUENCE</scope>
    <source>
        <strain evidence="2">Huo1</strain>
        <tissue evidence="2">Leaf</tissue>
    </source>
</reference>
<evidence type="ECO:0000313" key="2">
    <source>
        <dbReference type="EMBL" id="KAG6393954.1"/>
    </source>
</evidence>
<evidence type="ECO:0000313" key="3">
    <source>
        <dbReference type="Proteomes" id="UP000298416"/>
    </source>
</evidence>
<protein>
    <submittedName>
        <fullName evidence="2">Uncharacterized protein</fullName>
    </submittedName>
</protein>
<evidence type="ECO:0000256" key="1">
    <source>
        <dbReference type="SAM" id="MobiDB-lite"/>
    </source>
</evidence>
<name>A0A8X8WH52_SALSN</name>